<organism evidence="2 3">
    <name type="scientific">Lentzea xinjiangensis</name>
    <dbReference type="NCBI Taxonomy" id="402600"/>
    <lineage>
        <taxon>Bacteria</taxon>
        <taxon>Bacillati</taxon>
        <taxon>Actinomycetota</taxon>
        <taxon>Actinomycetes</taxon>
        <taxon>Pseudonocardiales</taxon>
        <taxon>Pseudonocardiaceae</taxon>
        <taxon>Lentzea</taxon>
    </lineage>
</organism>
<reference evidence="3" key="1">
    <citation type="submission" date="2016-10" db="EMBL/GenBank/DDBJ databases">
        <authorList>
            <person name="Varghese N."/>
            <person name="Submissions S."/>
        </authorList>
    </citation>
    <scope>NUCLEOTIDE SEQUENCE [LARGE SCALE GENOMIC DNA]</scope>
    <source>
        <strain evidence="3">CGMCC 4.3525</strain>
    </source>
</reference>
<dbReference type="InterPro" id="IPR022536">
    <property type="entry name" value="EspC"/>
</dbReference>
<gene>
    <name evidence="2" type="ORF">SAMN05216188_10930</name>
</gene>
<accession>A0A1H9MFI1</accession>
<dbReference type="GO" id="GO:0009306">
    <property type="term" value="P:protein secretion"/>
    <property type="evidence" value="ECO:0007669"/>
    <property type="project" value="InterPro"/>
</dbReference>
<protein>
    <submittedName>
        <fullName evidence="2">Excreted virulence factor EspC, type VII ESX diderm</fullName>
    </submittedName>
</protein>
<sequence length="102" mass="10646">MTGPGFEVDAAELHEFAKGQRARQDALDAAASKAAGVDLGGDTFGQLLSFFAIGAQQFAQETTAAIRELAAAAGNASDDTTATARTYESYEDANRNRFGGPR</sequence>
<name>A0A1H9MFI1_9PSEU</name>
<dbReference type="AlphaFoldDB" id="A0A1H9MFI1"/>
<dbReference type="STRING" id="402600.SAMN05216188_10930"/>
<proteinExistence type="predicted"/>
<dbReference type="Proteomes" id="UP000199352">
    <property type="component" value="Unassembled WGS sequence"/>
</dbReference>
<dbReference type="Pfam" id="PF10824">
    <property type="entry name" value="T7SS_ESX_EspC"/>
    <property type="match status" value="1"/>
</dbReference>
<evidence type="ECO:0000256" key="1">
    <source>
        <dbReference type="SAM" id="MobiDB-lite"/>
    </source>
</evidence>
<dbReference type="EMBL" id="FOFR01000009">
    <property type="protein sequence ID" value="SER22321.1"/>
    <property type="molecule type" value="Genomic_DNA"/>
</dbReference>
<evidence type="ECO:0000313" key="2">
    <source>
        <dbReference type="EMBL" id="SER22321.1"/>
    </source>
</evidence>
<feature type="region of interest" description="Disordered" evidence="1">
    <location>
        <begin position="74"/>
        <end position="102"/>
    </location>
</feature>
<dbReference type="RefSeq" id="WP_089952799.1">
    <property type="nucleotide sequence ID" value="NZ_FOFR01000009.1"/>
</dbReference>
<keyword evidence="3" id="KW-1185">Reference proteome</keyword>
<feature type="compositionally biased region" description="Polar residues" evidence="1">
    <location>
        <begin position="77"/>
        <end position="86"/>
    </location>
</feature>
<evidence type="ECO:0000313" key="3">
    <source>
        <dbReference type="Proteomes" id="UP000199352"/>
    </source>
</evidence>